<feature type="signal peptide" evidence="1">
    <location>
        <begin position="1"/>
        <end position="17"/>
    </location>
</feature>
<keyword evidence="1" id="KW-0732">Signal</keyword>
<comment type="caution">
    <text evidence="2">The sequence shown here is derived from an EMBL/GenBank/DDBJ whole genome shotgun (WGS) entry which is preliminary data.</text>
</comment>
<keyword evidence="3" id="KW-1185">Reference proteome</keyword>
<dbReference type="Proteomes" id="UP000283523">
    <property type="component" value="Unassembled WGS sequence"/>
</dbReference>
<name>A0A418MCD3_9BACT</name>
<dbReference type="PROSITE" id="PS51257">
    <property type="entry name" value="PROKAR_LIPOPROTEIN"/>
    <property type="match status" value="1"/>
</dbReference>
<dbReference type="RefSeq" id="WP_119668206.1">
    <property type="nucleotide sequence ID" value="NZ_QXED01000003.1"/>
</dbReference>
<dbReference type="EMBL" id="QXED01000003">
    <property type="protein sequence ID" value="RIV23990.1"/>
    <property type="molecule type" value="Genomic_DNA"/>
</dbReference>
<evidence type="ECO:0000313" key="3">
    <source>
        <dbReference type="Proteomes" id="UP000283523"/>
    </source>
</evidence>
<gene>
    <name evidence="2" type="ORF">DYU11_13585</name>
</gene>
<accession>A0A418MCD3</accession>
<dbReference type="AlphaFoldDB" id="A0A418MCD3"/>
<protein>
    <submittedName>
        <fullName evidence="2">Uncharacterized protein</fullName>
    </submittedName>
</protein>
<sequence>MKKTLANISFASLILIAGSCTPTMNFLPSSVVPAATGKVHVKRDKNENYLIKMNVRNLAPADRLTPPQRTYIGWMESDRNTIKKLGLLEPSSKALEADLTATAIDRPNRVFVTAEKGPEIQYPAGTEVLATERR</sequence>
<evidence type="ECO:0000313" key="2">
    <source>
        <dbReference type="EMBL" id="RIV23990.1"/>
    </source>
</evidence>
<proteinExistence type="predicted"/>
<reference evidence="2 3" key="1">
    <citation type="submission" date="2018-08" db="EMBL/GenBank/DDBJ databases">
        <title>Fibrisoma montanum sp. nov., isolated from Danxia mountain soil.</title>
        <authorList>
            <person name="Huang Y."/>
        </authorList>
    </citation>
    <scope>NUCLEOTIDE SEQUENCE [LARGE SCALE GENOMIC DNA]</scope>
    <source>
        <strain evidence="2 3">HYT19</strain>
    </source>
</reference>
<organism evidence="2 3">
    <name type="scientific">Fibrisoma montanum</name>
    <dbReference type="NCBI Taxonomy" id="2305895"/>
    <lineage>
        <taxon>Bacteria</taxon>
        <taxon>Pseudomonadati</taxon>
        <taxon>Bacteroidota</taxon>
        <taxon>Cytophagia</taxon>
        <taxon>Cytophagales</taxon>
        <taxon>Spirosomataceae</taxon>
        <taxon>Fibrisoma</taxon>
    </lineage>
</organism>
<evidence type="ECO:0000256" key="1">
    <source>
        <dbReference type="SAM" id="SignalP"/>
    </source>
</evidence>
<feature type="chain" id="PRO_5019577306" evidence="1">
    <location>
        <begin position="18"/>
        <end position="134"/>
    </location>
</feature>
<dbReference type="OrthoDB" id="676347at2"/>